<dbReference type="InterPro" id="IPR001884">
    <property type="entry name" value="IF5A-like"/>
</dbReference>
<dbReference type="EMBL" id="JBHFAB010000019">
    <property type="protein sequence ID" value="MFC1419610.1"/>
    <property type="molecule type" value="Genomic_DNA"/>
</dbReference>
<evidence type="ECO:0000259" key="2">
    <source>
        <dbReference type="Pfam" id="PF01287"/>
    </source>
</evidence>
<feature type="domain" description="Translation initiation factor 5A C-terminal" evidence="2">
    <location>
        <begin position="66"/>
        <end position="129"/>
    </location>
</feature>
<dbReference type="InterPro" id="IPR012340">
    <property type="entry name" value="NA-bd_OB-fold"/>
</dbReference>
<dbReference type="InterPro" id="IPR020189">
    <property type="entry name" value="IF5A_C"/>
</dbReference>
<dbReference type="PANTHER" id="PTHR11673">
    <property type="entry name" value="TRANSLATION INITIATION FACTOR 5A FAMILY MEMBER"/>
    <property type="match status" value="1"/>
</dbReference>
<gene>
    <name evidence="3" type="ORF">ACEZDE_23680</name>
</gene>
<accession>A0ABV6W0S7</accession>
<organism evidence="3 4">
    <name type="scientific">Streptacidiphilus cavernicola</name>
    <dbReference type="NCBI Taxonomy" id="3342716"/>
    <lineage>
        <taxon>Bacteria</taxon>
        <taxon>Bacillati</taxon>
        <taxon>Actinomycetota</taxon>
        <taxon>Actinomycetes</taxon>
        <taxon>Kitasatosporales</taxon>
        <taxon>Streptomycetaceae</taxon>
        <taxon>Streptacidiphilus</taxon>
    </lineage>
</organism>
<keyword evidence="4" id="KW-1185">Reference proteome</keyword>
<name>A0ABV6W0S7_9ACTN</name>
<dbReference type="SUPFAM" id="SSF50249">
    <property type="entry name" value="Nucleic acid-binding proteins"/>
    <property type="match status" value="1"/>
</dbReference>
<feature type="region of interest" description="Disordered" evidence="1">
    <location>
        <begin position="132"/>
        <end position="161"/>
    </location>
</feature>
<evidence type="ECO:0000313" key="4">
    <source>
        <dbReference type="Proteomes" id="UP001592531"/>
    </source>
</evidence>
<dbReference type="RefSeq" id="WP_380539208.1">
    <property type="nucleotide sequence ID" value="NZ_JBHFAB010000019.1"/>
</dbReference>
<comment type="caution">
    <text evidence="3">The sequence shown here is derived from an EMBL/GenBank/DDBJ whole genome shotgun (WGS) entry which is preliminary data.</text>
</comment>
<dbReference type="Gene3D" id="2.40.50.140">
    <property type="entry name" value="Nucleic acid-binding proteins"/>
    <property type="match status" value="1"/>
</dbReference>
<dbReference type="Pfam" id="PF01287">
    <property type="entry name" value="eIF-5a"/>
    <property type="match status" value="1"/>
</dbReference>
<feature type="compositionally biased region" description="Basic and acidic residues" evidence="1">
    <location>
        <begin position="1"/>
        <end position="17"/>
    </location>
</feature>
<proteinExistence type="predicted"/>
<reference evidence="3 4" key="1">
    <citation type="submission" date="2024-09" db="EMBL/GenBank/DDBJ databases">
        <authorList>
            <person name="Lee S.D."/>
        </authorList>
    </citation>
    <scope>NUCLEOTIDE SEQUENCE [LARGE SCALE GENOMIC DNA]</scope>
    <source>
        <strain evidence="3 4">N8-3</strain>
    </source>
</reference>
<evidence type="ECO:0000313" key="3">
    <source>
        <dbReference type="EMBL" id="MFC1419610.1"/>
    </source>
</evidence>
<feature type="region of interest" description="Disordered" evidence="1">
    <location>
        <begin position="1"/>
        <end position="24"/>
    </location>
</feature>
<protein>
    <recommendedName>
        <fullName evidence="2">Translation initiation factor 5A C-terminal domain-containing protein</fullName>
    </recommendedName>
</protein>
<sequence>MKARVGADRVRDPRELRAPAGPADSTIRGVTVGGRKQASIIGLDLFTGTKHETVLPHSAEILVPLVRRDPYTLVEAADDGRLILVTARGELYDDLVAPDDDAARLRKILADSTNGTTQVKVLAACGEERLDSWPPRSRAGVQSADPWKKGGLAVSAPSAFG</sequence>
<dbReference type="Proteomes" id="UP001592531">
    <property type="component" value="Unassembled WGS sequence"/>
</dbReference>
<evidence type="ECO:0000256" key="1">
    <source>
        <dbReference type="SAM" id="MobiDB-lite"/>
    </source>
</evidence>